<dbReference type="InterPro" id="IPR036388">
    <property type="entry name" value="WH-like_DNA-bd_sf"/>
</dbReference>
<dbReference type="PANTHER" id="PTHR43133">
    <property type="entry name" value="RNA POLYMERASE ECF-TYPE SIGMA FACTO"/>
    <property type="match status" value="1"/>
</dbReference>
<dbReference type="InterPro" id="IPR032710">
    <property type="entry name" value="NTF2-like_dom_sf"/>
</dbReference>
<evidence type="ECO:0000256" key="3">
    <source>
        <dbReference type="ARBA" id="ARBA00023015"/>
    </source>
</evidence>
<dbReference type="InterPro" id="IPR039425">
    <property type="entry name" value="RNA_pol_sigma-70-like"/>
</dbReference>
<gene>
    <name evidence="8" type="ORF">Val02_52840</name>
</gene>
<dbReference type="InterPro" id="IPR013324">
    <property type="entry name" value="RNA_pol_sigma_r3/r4-like"/>
</dbReference>
<dbReference type="InterPro" id="IPR007627">
    <property type="entry name" value="RNA_pol_sigma70_r2"/>
</dbReference>
<dbReference type="Gene3D" id="1.10.1740.10">
    <property type="match status" value="1"/>
</dbReference>
<comment type="caution">
    <text evidence="8">The sequence shown here is derived from an EMBL/GenBank/DDBJ whole genome shotgun (WGS) entry which is preliminary data.</text>
</comment>
<feature type="domain" description="RNA polymerase sigma-70 region 2" evidence="6">
    <location>
        <begin position="21"/>
        <end position="86"/>
    </location>
</feature>
<evidence type="ECO:0000256" key="5">
    <source>
        <dbReference type="ARBA" id="ARBA00023163"/>
    </source>
</evidence>
<dbReference type="Proteomes" id="UP000619260">
    <property type="component" value="Unassembled WGS sequence"/>
</dbReference>
<protein>
    <submittedName>
        <fullName evidence="8">DNA-directed RNA polymerase sigma-70 factor</fullName>
    </submittedName>
</protein>
<dbReference type="InterPro" id="IPR014284">
    <property type="entry name" value="RNA_pol_sigma-70_dom"/>
</dbReference>
<dbReference type="InterPro" id="IPR013249">
    <property type="entry name" value="RNA_pol_sigma70_r4_t2"/>
</dbReference>
<keyword evidence="5" id="KW-0804">Transcription</keyword>
<comment type="similarity">
    <text evidence="1">Belongs to the sigma-70 factor family. ECF subfamily.</text>
</comment>
<dbReference type="GO" id="GO:0006352">
    <property type="term" value="P:DNA-templated transcription initiation"/>
    <property type="evidence" value="ECO:0007669"/>
    <property type="project" value="InterPro"/>
</dbReference>
<dbReference type="AlphaFoldDB" id="A0A8J3YRE8"/>
<dbReference type="NCBIfam" id="TIGR02937">
    <property type="entry name" value="sigma70-ECF"/>
    <property type="match status" value="1"/>
</dbReference>
<keyword evidence="9" id="KW-1185">Reference proteome</keyword>
<dbReference type="SUPFAM" id="SSF88659">
    <property type="entry name" value="Sigma3 and sigma4 domains of RNA polymerase sigma factors"/>
    <property type="match status" value="1"/>
</dbReference>
<evidence type="ECO:0000259" key="7">
    <source>
        <dbReference type="Pfam" id="PF08281"/>
    </source>
</evidence>
<dbReference type="CDD" id="cd06171">
    <property type="entry name" value="Sigma70_r4"/>
    <property type="match status" value="1"/>
</dbReference>
<reference evidence="8" key="1">
    <citation type="submission" date="2021-01" db="EMBL/GenBank/DDBJ databases">
        <title>Whole genome shotgun sequence of Virgisporangium aliadipatigenens NBRC 105644.</title>
        <authorList>
            <person name="Komaki H."/>
            <person name="Tamura T."/>
        </authorList>
    </citation>
    <scope>NUCLEOTIDE SEQUENCE</scope>
    <source>
        <strain evidence="8">NBRC 105644</strain>
    </source>
</reference>
<name>A0A8J3YRE8_9ACTN</name>
<evidence type="ECO:0000313" key="8">
    <source>
        <dbReference type="EMBL" id="GIJ48398.1"/>
    </source>
</evidence>
<dbReference type="EMBL" id="BOPF01000020">
    <property type="protein sequence ID" value="GIJ48398.1"/>
    <property type="molecule type" value="Genomic_DNA"/>
</dbReference>
<dbReference type="SUPFAM" id="SSF88946">
    <property type="entry name" value="Sigma2 domain of RNA polymerase sigma factors"/>
    <property type="match status" value="1"/>
</dbReference>
<organism evidence="8 9">
    <name type="scientific">Virgisporangium aliadipatigenens</name>
    <dbReference type="NCBI Taxonomy" id="741659"/>
    <lineage>
        <taxon>Bacteria</taxon>
        <taxon>Bacillati</taxon>
        <taxon>Actinomycetota</taxon>
        <taxon>Actinomycetes</taxon>
        <taxon>Micromonosporales</taxon>
        <taxon>Micromonosporaceae</taxon>
        <taxon>Virgisporangium</taxon>
    </lineage>
</organism>
<feature type="domain" description="RNA polymerase sigma factor 70 region 4 type 2" evidence="7">
    <location>
        <begin position="116"/>
        <end position="169"/>
    </location>
</feature>
<dbReference type="PANTHER" id="PTHR43133:SF46">
    <property type="entry name" value="RNA POLYMERASE SIGMA-70 FACTOR ECF SUBFAMILY"/>
    <property type="match status" value="1"/>
</dbReference>
<evidence type="ECO:0000256" key="1">
    <source>
        <dbReference type="ARBA" id="ARBA00010641"/>
    </source>
</evidence>
<dbReference type="GO" id="GO:0000428">
    <property type="term" value="C:DNA-directed RNA polymerase complex"/>
    <property type="evidence" value="ECO:0007669"/>
    <property type="project" value="UniProtKB-KW"/>
</dbReference>
<dbReference type="Gene3D" id="1.10.10.10">
    <property type="entry name" value="Winged helix-like DNA-binding domain superfamily/Winged helix DNA-binding domain"/>
    <property type="match status" value="1"/>
</dbReference>
<accession>A0A8J3YRE8</accession>
<proteinExistence type="inferred from homology"/>
<evidence type="ECO:0000256" key="2">
    <source>
        <dbReference type="ARBA" id="ARBA00011344"/>
    </source>
</evidence>
<evidence type="ECO:0000256" key="4">
    <source>
        <dbReference type="ARBA" id="ARBA00023082"/>
    </source>
</evidence>
<evidence type="ECO:0000259" key="6">
    <source>
        <dbReference type="Pfam" id="PF04542"/>
    </source>
</evidence>
<evidence type="ECO:0000313" key="9">
    <source>
        <dbReference type="Proteomes" id="UP000619260"/>
    </source>
</evidence>
<dbReference type="RefSeq" id="WP_203901883.1">
    <property type="nucleotide sequence ID" value="NZ_BOPF01000020.1"/>
</dbReference>
<dbReference type="SUPFAM" id="SSF54427">
    <property type="entry name" value="NTF2-like"/>
    <property type="match status" value="1"/>
</dbReference>
<dbReference type="Pfam" id="PF04542">
    <property type="entry name" value="Sigma70_r2"/>
    <property type="match status" value="1"/>
</dbReference>
<keyword evidence="4" id="KW-0731">Sigma factor</keyword>
<sequence>MLLVDETRAAQNGDPHGFALLFAQHYAGMRAVAHGILGHGPDAEDACQDAAVVALTRIGELRDPAAVRPWLHAIVRNTCRNSLRKRPAVPSGLDFAALEDPHDGPAERIERSVQRDWIRHAVGRLSPAVRQVAMLRWFTERNSYEQIAALCGIPVGTVRSRLSEARRQLTDVLPETENDRYGCAGALASERYAEAASVLSGLGPDPTVYDRWADDVAMDWSGGRRTRGIGALLGAAALDYADGVTYRVTGVVVGPDVTVWENDFVNPPEDPEHCPPAATWLLRERDGLVRDVRLIYADRTSTDRRVS</sequence>
<dbReference type="InterPro" id="IPR013325">
    <property type="entry name" value="RNA_pol_sigma_r2"/>
</dbReference>
<keyword evidence="8" id="KW-0240">DNA-directed RNA polymerase</keyword>
<dbReference type="GO" id="GO:0003677">
    <property type="term" value="F:DNA binding"/>
    <property type="evidence" value="ECO:0007669"/>
    <property type="project" value="InterPro"/>
</dbReference>
<keyword evidence="3" id="KW-0805">Transcription regulation</keyword>
<dbReference type="GO" id="GO:0016987">
    <property type="term" value="F:sigma factor activity"/>
    <property type="evidence" value="ECO:0007669"/>
    <property type="project" value="UniProtKB-KW"/>
</dbReference>
<comment type="subunit">
    <text evidence="2">Interacts transiently with the RNA polymerase catalytic core formed by RpoA, RpoB, RpoC and RpoZ (2 alpha, 1 beta, 1 beta' and 1 omega subunit) to form the RNA polymerase holoenzyme that can initiate transcription.</text>
</comment>
<dbReference type="Pfam" id="PF08281">
    <property type="entry name" value="Sigma70_r4_2"/>
    <property type="match status" value="1"/>
</dbReference>